<dbReference type="Proteomes" id="UP000614334">
    <property type="component" value="Unassembled WGS sequence"/>
</dbReference>
<dbReference type="AlphaFoldDB" id="A0A8H7IH87"/>
<protein>
    <submittedName>
        <fullName evidence="2">Uncharacterized protein</fullName>
    </submittedName>
</protein>
<dbReference type="EMBL" id="JACYCF010000008">
    <property type="protein sequence ID" value="KAF8755460.1"/>
    <property type="molecule type" value="Genomic_DNA"/>
</dbReference>
<evidence type="ECO:0000313" key="2">
    <source>
        <dbReference type="EMBL" id="KAF8755460.1"/>
    </source>
</evidence>
<reference evidence="2" key="1">
    <citation type="submission" date="2020-09" db="EMBL/GenBank/DDBJ databases">
        <title>Comparative genome analyses of four rice-infecting Rhizoctonia solani isolates reveal extensive enrichment of homogalacturonan modification genes.</title>
        <authorList>
            <person name="Lee D.-Y."/>
            <person name="Jeon J."/>
            <person name="Kim K.-T."/>
            <person name="Cheong K."/>
            <person name="Song H."/>
            <person name="Choi G."/>
            <person name="Ko J."/>
            <person name="Opiyo S.O."/>
            <person name="Zuo S."/>
            <person name="Madhav S."/>
            <person name="Lee Y.-H."/>
            <person name="Wang G.-L."/>
        </authorList>
    </citation>
    <scope>NUCLEOTIDE SEQUENCE</scope>
    <source>
        <strain evidence="2">AG1-IA B2</strain>
    </source>
</reference>
<sequence length="100" mass="10492">MEPEPSLTALLEAVTALTATVGSLQAKSNLKASSSLSLKPYARRPPTYLATRIKENPKSKPSLRPSAGPVTPLHIQGRSAHSGTVRPGLKAPSAIKRNGL</sequence>
<evidence type="ECO:0000313" key="3">
    <source>
        <dbReference type="Proteomes" id="UP000614334"/>
    </source>
</evidence>
<gene>
    <name evidence="2" type="ORF">RHS01_05178</name>
</gene>
<feature type="region of interest" description="Disordered" evidence="1">
    <location>
        <begin position="37"/>
        <end position="100"/>
    </location>
</feature>
<name>A0A8H7IH87_9AGAM</name>
<organism evidence="2 3">
    <name type="scientific">Rhizoctonia solani</name>
    <dbReference type="NCBI Taxonomy" id="456999"/>
    <lineage>
        <taxon>Eukaryota</taxon>
        <taxon>Fungi</taxon>
        <taxon>Dikarya</taxon>
        <taxon>Basidiomycota</taxon>
        <taxon>Agaricomycotina</taxon>
        <taxon>Agaricomycetes</taxon>
        <taxon>Cantharellales</taxon>
        <taxon>Ceratobasidiaceae</taxon>
        <taxon>Rhizoctonia</taxon>
    </lineage>
</organism>
<comment type="caution">
    <text evidence="2">The sequence shown here is derived from an EMBL/GenBank/DDBJ whole genome shotgun (WGS) entry which is preliminary data.</text>
</comment>
<accession>A0A8H7IH87</accession>
<proteinExistence type="predicted"/>
<evidence type="ECO:0000256" key="1">
    <source>
        <dbReference type="SAM" id="MobiDB-lite"/>
    </source>
</evidence>